<evidence type="ECO:0000259" key="6">
    <source>
        <dbReference type="Pfam" id="PF00288"/>
    </source>
</evidence>
<keyword evidence="2 7" id="KW-0808">Transferase</keyword>
<organism evidence="7 8">
    <name type="scientific">Campylobacter magnus</name>
    <dbReference type="NCBI Taxonomy" id="3026462"/>
    <lineage>
        <taxon>Bacteria</taxon>
        <taxon>Pseudomonadati</taxon>
        <taxon>Campylobacterota</taxon>
        <taxon>Epsilonproteobacteria</taxon>
        <taxon>Campylobacterales</taxon>
        <taxon>Campylobacteraceae</taxon>
        <taxon>Campylobacter</taxon>
    </lineage>
</organism>
<keyword evidence="5" id="KW-0067">ATP-binding</keyword>
<keyword evidence="8" id="KW-1185">Reference proteome</keyword>
<dbReference type="Gene3D" id="3.30.230.10">
    <property type="match status" value="1"/>
</dbReference>
<sequence length="256" mass="27993">MNIIASFKAPAKLNIFLKILNRIKGGANDGYHELSSRFVRFHGLYDELNIIERIDNSGLMYANDIADNLIFKAYKELENAGFKEALARFFSDKQIHLLKGIPSGAGLGGGSSDVASFLLFMQEILGFEDKLLMSISAKIGSDVSFFASKASAANVRGFGQIVESFDDDLPRLGVVLSKIFCSTPEVYKAYAKGSFIKDTKLAKKLESMSSKEILSSYENFELNDLLAPVVAIYAGFSIKESEFLSGSGSAKFKVIA</sequence>
<dbReference type="PANTHER" id="PTHR43527:SF2">
    <property type="entry name" value="4-DIPHOSPHOCYTIDYL-2-C-METHYL-D-ERYTHRITOL KINASE, CHLOROPLASTIC"/>
    <property type="match status" value="1"/>
</dbReference>
<dbReference type="GO" id="GO:0050515">
    <property type="term" value="F:4-(cytidine 5'-diphospho)-2-C-methyl-D-erythritol kinase activity"/>
    <property type="evidence" value="ECO:0007669"/>
    <property type="project" value="UniProtKB-EC"/>
</dbReference>
<dbReference type="PIRSF" id="PIRSF010376">
    <property type="entry name" value="IspE"/>
    <property type="match status" value="1"/>
</dbReference>
<dbReference type="SUPFAM" id="SSF54211">
    <property type="entry name" value="Ribosomal protein S5 domain 2-like"/>
    <property type="match status" value="1"/>
</dbReference>
<dbReference type="InterPro" id="IPR014721">
    <property type="entry name" value="Ribsml_uS5_D2-typ_fold_subgr"/>
</dbReference>
<dbReference type="Proteomes" id="UP001171111">
    <property type="component" value="Unassembled WGS sequence"/>
</dbReference>
<comment type="caution">
    <text evidence="7">The sequence shown here is derived from an EMBL/GenBank/DDBJ whole genome shotgun (WGS) entry which is preliminary data.</text>
</comment>
<evidence type="ECO:0000256" key="4">
    <source>
        <dbReference type="ARBA" id="ARBA00022777"/>
    </source>
</evidence>
<dbReference type="EMBL" id="JAULJQ010000001">
    <property type="protein sequence ID" value="MDO2408546.1"/>
    <property type="molecule type" value="Genomic_DNA"/>
</dbReference>
<dbReference type="NCBIfam" id="NF003216">
    <property type="entry name" value="PRK04181.1"/>
    <property type="match status" value="1"/>
</dbReference>
<dbReference type="RefSeq" id="WP_302243261.1">
    <property type="nucleotide sequence ID" value="NZ_JAULJQ010000001.1"/>
</dbReference>
<feature type="domain" description="GHMP kinase N-terminal" evidence="6">
    <location>
        <begin position="68"/>
        <end position="147"/>
    </location>
</feature>
<keyword evidence="3" id="KW-0547">Nucleotide-binding</keyword>
<proteinExistence type="predicted"/>
<evidence type="ECO:0000256" key="5">
    <source>
        <dbReference type="ARBA" id="ARBA00022840"/>
    </source>
</evidence>
<dbReference type="InterPro" id="IPR006204">
    <property type="entry name" value="GHMP_kinase_N_dom"/>
</dbReference>
<evidence type="ECO:0000313" key="7">
    <source>
        <dbReference type="EMBL" id="MDO2408546.1"/>
    </source>
</evidence>
<gene>
    <name evidence="7" type="ORF">Q2362_00345</name>
</gene>
<dbReference type="PANTHER" id="PTHR43527">
    <property type="entry name" value="4-DIPHOSPHOCYTIDYL-2-C-METHYL-D-ERYTHRITOL KINASE, CHLOROPLASTIC"/>
    <property type="match status" value="1"/>
</dbReference>
<evidence type="ECO:0000256" key="3">
    <source>
        <dbReference type="ARBA" id="ARBA00022741"/>
    </source>
</evidence>
<evidence type="ECO:0000256" key="2">
    <source>
        <dbReference type="ARBA" id="ARBA00022679"/>
    </source>
</evidence>
<reference evidence="7 8" key="1">
    <citation type="submission" date="2023-06" db="EMBL/GenBank/DDBJ databases">
        <title>Campylobacter magnum sp. nov., isolated from cecal contents of domestic pigs (Sus scrofa domesticus).</title>
        <authorList>
            <person name="Papic B."/>
            <person name="Gruntar I."/>
        </authorList>
    </citation>
    <scope>NUCLEOTIDE SEQUENCE [LARGE SCALE GENOMIC DNA]</scope>
    <source>
        <strain evidence="8">34484-21</strain>
    </source>
</reference>
<accession>A0ABT8T5A8</accession>
<keyword evidence="4 7" id="KW-0418">Kinase</keyword>
<name>A0ABT8T5A8_9BACT</name>
<evidence type="ECO:0000313" key="8">
    <source>
        <dbReference type="Proteomes" id="UP001171111"/>
    </source>
</evidence>
<protein>
    <recommendedName>
        <fullName evidence="1">4-diphosphocytidyl-2-C-methyl-D-erythritol kinase</fullName>
    </recommendedName>
</protein>
<evidence type="ECO:0000256" key="1">
    <source>
        <dbReference type="ARBA" id="ARBA00017473"/>
    </source>
</evidence>
<dbReference type="InterPro" id="IPR020568">
    <property type="entry name" value="Ribosomal_Su5_D2-typ_SF"/>
</dbReference>
<dbReference type="InterPro" id="IPR004424">
    <property type="entry name" value="IspE"/>
</dbReference>
<dbReference type="Pfam" id="PF00288">
    <property type="entry name" value="GHMP_kinases_N"/>
    <property type="match status" value="1"/>
</dbReference>